<gene>
    <name evidence="2" type="ORF">J2S11_002266</name>
</gene>
<name>A0ABT9VZG1_9BACI</name>
<dbReference type="Gene3D" id="3.30.460.10">
    <property type="entry name" value="Beta Polymerase, domain 2"/>
    <property type="match status" value="1"/>
</dbReference>
<reference evidence="2 3" key="1">
    <citation type="submission" date="2023-07" db="EMBL/GenBank/DDBJ databases">
        <title>Genomic Encyclopedia of Type Strains, Phase IV (KMG-IV): sequencing the most valuable type-strain genomes for metagenomic binning, comparative biology and taxonomic classification.</title>
        <authorList>
            <person name="Goeker M."/>
        </authorList>
    </citation>
    <scope>NUCLEOTIDE SEQUENCE [LARGE SCALE GENOMIC DNA]</scope>
    <source>
        <strain evidence="2 3">DSM 12751</strain>
    </source>
</reference>
<sequence>MEDTVLKEICAVARRYGIKEDIVLFGSRARGDHSAVSDYDIAVFQNTLNAKEKALFYMDLEDIETLKKIDVVFINEQTDKELLKSIEKEGVSLHE</sequence>
<comment type="caution">
    <text evidence="2">The sequence shown here is derived from an EMBL/GenBank/DDBJ whole genome shotgun (WGS) entry which is preliminary data.</text>
</comment>
<organism evidence="2 3">
    <name type="scientific">Caldalkalibacillus horti</name>
    <dbReference type="NCBI Taxonomy" id="77523"/>
    <lineage>
        <taxon>Bacteria</taxon>
        <taxon>Bacillati</taxon>
        <taxon>Bacillota</taxon>
        <taxon>Bacilli</taxon>
        <taxon>Bacillales</taxon>
        <taxon>Bacillaceae</taxon>
        <taxon>Caldalkalibacillus</taxon>
    </lineage>
</organism>
<keyword evidence="3" id="KW-1185">Reference proteome</keyword>
<dbReference type="RefSeq" id="WP_307394504.1">
    <property type="nucleotide sequence ID" value="NZ_BAAADK010000020.1"/>
</dbReference>
<proteinExistence type="predicted"/>
<feature type="domain" description="Polymerase beta nucleotidyltransferase" evidence="1">
    <location>
        <begin position="20"/>
        <end position="94"/>
    </location>
</feature>
<dbReference type="InterPro" id="IPR043519">
    <property type="entry name" value="NT_sf"/>
</dbReference>
<evidence type="ECO:0000313" key="3">
    <source>
        <dbReference type="Proteomes" id="UP001235840"/>
    </source>
</evidence>
<evidence type="ECO:0000259" key="1">
    <source>
        <dbReference type="Pfam" id="PF18765"/>
    </source>
</evidence>
<protein>
    <submittedName>
        <fullName evidence="2">Nucleotidyltransferase</fullName>
    </submittedName>
</protein>
<dbReference type="EMBL" id="JAUSTY010000008">
    <property type="protein sequence ID" value="MDQ0166362.1"/>
    <property type="molecule type" value="Genomic_DNA"/>
</dbReference>
<dbReference type="InterPro" id="IPR052930">
    <property type="entry name" value="TA_antitoxin_MntA"/>
</dbReference>
<dbReference type="CDD" id="cd05403">
    <property type="entry name" value="NT_KNTase_like"/>
    <property type="match status" value="1"/>
</dbReference>
<dbReference type="PANTHER" id="PTHR43852:SF3">
    <property type="entry name" value="NUCLEOTIDYLTRANSFERASE"/>
    <property type="match status" value="1"/>
</dbReference>
<dbReference type="PANTHER" id="PTHR43852">
    <property type="entry name" value="NUCLEOTIDYLTRANSFERASE"/>
    <property type="match status" value="1"/>
</dbReference>
<dbReference type="Proteomes" id="UP001235840">
    <property type="component" value="Unassembled WGS sequence"/>
</dbReference>
<dbReference type="SUPFAM" id="SSF81301">
    <property type="entry name" value="Nucleotidyltransferase"/>
    <property type="match status" value="1"/>
</dbReference>
<dbReference type="Pfam" id="PF18765">
    <property type="entry name" value="Polbeta"/>
    <property type="match status" value="1"/>
</dbReference>
<dbReference type="InterPro" id="IPR041633">
    <property type="entry name" value="Polbeta"/>
</dbReference>
<accession>A0ABT9VZG1</accession>
<evidence type="ECO:0000313" key="2">
    <source>
        <dbReference type="EMBL" id="MDQ0166362.1"/>
    </source>
</evidence>